<dbReference type="CDD" id="cd02440">
    <property type="entry name" value="AdoMet_MTases"/>
    <property type="match status" value="1"/>
</dbReference>
<dbReference type="InterPro" id="IPR029063">
    <property type="entry name" value="SAM-dependent_MTases_sf"/>
</dbReference>
<dbReference type="SUPFAM" id="SSF53335">
    <property type="entry name" value="S-adenosyl-L-methionine-dependent methyltransferases"/>
    <property type="match status" value="1"/>
</dbReference>
<organism evidence="2">
    <name type="scientific">freshwater metagenome</name>
    <dbReference type="NCBI Taxonomy" id="449393"/>
    <lineage>
        <taxon>unclassified sequences</taxon>
        <taxon>metagenomes</taxon>
        <taxon>ecological metagenomes</taxon>
    </lineage>
</organism>
<protein>
    <submittedName>
        <fullName evidence="2">Unannotated protein</fullName>
    </submittedName>
</protein>
<accession>A0A6J7INQ6</accession>
<dbReference type="Gene3D" id="3.40.50.150">
    <property type="entry name" value="Vaccinia Virus protein VP39"/>
    <property type="match status" value="1"/>
</dbReference>
<dbReference type="InterPro" id="IPR013216">
    <property type="entry name" value="Methyltransf_11"/>
</dbReference>
<evidence type="ECO:0000259" key="1">
    <source>
        <dbReference type="Pfam" id="PF08241"/>
    </source>
</evidence>
<reference evidence="2" key="1">
    <citation type="submission" date="2020-05" db="EMBL/GenBank/DDBJ databases">
        <authorList>
            <person name="Chiriac C."/>
            <person name="Salcher M."/>
            <person name="Ghai R."/>
            <person name="Kavagutti S V."/>
        </authorList>
    </citation>
    <scope>NUCLEOTIDE SEQUENCE</scope>
</reference>
<dbReference type="EMBL" id="CAFBNF010000021">
    <property type="protein sequence ID" value="CAB4932888.1"/>
    <property type="molecule type" value="Genomic_DNA"/>
</dbReference>
<gene>
    <name evidence="2" type="ORF">UFOPK3773_00355</name>
</gene>
<evidence type="ECO:0000313" key="2">
    <source>
        <dbReference type="EMBL" id="CAB4932888.1"/>
    </source>
</evidence>
<proteinExistence type="predicted"/>
<dbReference type="Pfam" id="PF08241">
    <property type="entry name" value="Methyltransf_11"/>
    <property type="match status" value="1"/>
</dbReference>
<name>A0A6J7INQ6_9ZZZZ</name>
<dbReference type="AlphaFoldDB" id="A0A6J7INQ6"/>
<sequence length="252" mass="28047">MNPDSVTELRFRADLRRSWRLFRSFGSEQTDPHRFYGDLARDSAAQVGHYAPLNGARLLDVGGGPGFFQEAFETRGATYVALDADAGEMRLHGRSPGDRTVQGDGMSLPFATGAFDITYSSNVAEHVPQPWRMGDEMLRVTRAGGMCLLSYTVWFGPWGGHESFPWHYLGGERAALRYQRHHGHPPKHLIGESLFRVTTADGIRWARSRKGVEVVAVVPRYLPAWASGVVRIPGIREVATWNLLLVLRVTGS</sequence>
<feature type="domain" description="Methyltransferase type 11" evidence="1">
    <location>
        <begin position="59"/>
        <end position="148"/>
    </location>
</feature>
<dbReference type="GO" id="GO:0008757">
    <property type="term" value="F:S-adenosylmethionine-dependent methyltransferase activity"/>
    <property type="evidence" value="ECO:0007669"/>
    <property type="project" value="InterPro"/>
</dbReference>